<evidence type="ECO:0000256" key="4">
    <source>
        <dbReference type="ARBA" id="ARBA00012729"/>
    </source>
</evidence>
<keyword evidence="10" id="KW-0624">Polysaccharide degradation</keyword>
<sequence>MVISLKSAALAALSFLSFSNATPMRVNWQRDASKTDATPDVAYKNVVYLANRCLDPNGRNFQLSDLPVSQISHIIYAFANVSSTGEVTLSNPYIDTQRRHDTSDSSTDTTTTLHGALSELFALKKSNRHLKTLLSLGGPSCNSSFTTFITNPSARHLFVTSALHLLTTLGLDGLDIDWEFPPSTTHGTAYLLLLRELRSALDTYSASHPNPATNQPYHHLLTIASPTNPTDISHLGCLRSLARTIDWFNLMTYDFSGRWSPVSSHQSNLFSPSPSSQPPSSQPPSPSPQTKTPTGQKSPRRHQKSTQNAVNIYLTAGVPPSKLLLGMPIYGRSFRNTAGLGSPFSSSGEYTYNSLPVPIQYDPTAGATYTYDPNKRELISFDTPGMVERKVRWLREKRLGGAMFWEVSMDRKGEGSLVGAGFRALGGAGAGAGGLERGENQVWYPESGWVNVRM</sequence>
<dbReference type="InterPro" id="IPR011583">
    <property type="entry name" value="Chitinase_II/V-like_cat"/>
</dbReference>
<comment type="caution">
    <text evidence="15">The sequence shown here is derived from an EMBL/GenBank/DDBJ whole genome shotgun (WGS) entry which is preliminary data.</text>
</comment>
<reference evidence="15" key="2">
    <citation type="submission" date="2023-05" db="EMBL/GenBank/DDBJ databases">
        <authorList>
            <consortium name="Lawrence Berkeley National Laboratory"/>
            <person name="Steindorff A."/>
            <person name="Hensen N."/>
            <person name="Bonometti L."/>
            <person name="Westerberg I."/>
            <person name="Brannstrom I.O."/>
            <person name="Guillou S."/>
            <person name="Cros-Aarteil S."/>
            <person name="Calhoun S."/>
            <person name="Haridas S."/>
            <person name="Kuo A."/>
            <person name="Mondo S."/>
            <person name="Pangilinan J."/>
            <person name="Riley R."/>
            <person name="Labutti K."/>
            <person name="Andreopoulos B."/>
            <person name="Lipzen A."/>
            <person name="Chen C."/>
            <person name="Yanf M."/>
            <person name="Daum C."/>
            <person name="Ng V."/>
            <person name="Clum A."/>
            <person name="Ohm R."/>
            <person name="Martin F."/>
            <person name="Silar P."/>
            <person name="Natvig D."/>
            <person name="Lalanne C."/>
            <person name="Gautier V."/>
            <person name="Ament-Velasquez S.L."/>
            <person name="Kruys A."/>
            <person name="Hutchinson M.I."/>
            <person name="Powell A.J."/>
            <person name="Barry K."/>
            <person name="Miller A.N."/>
            <person name="Grigoriev I.V."/>
            <person name="Debuchy R."/>
            <person name="Gladieux P."/>
            <person name="Thoren M.H."/>
            <person name="Johannesson H."/>
        </authorList>
    </citation>
    <scope>NUCLEOTIDE SEQUENCE</scope>
    <source>
        <strain evidence="15">PSN243</strain>
    </source>
</reference>
<name>A0AAV9GB03_9PEZI</name>
<feature type="signal peptide" evidence="13">
    <location>
        <begin position="1"/>
        <end position="21"/>
    </location>
</feature>
<evidence type="ECO:0000256" key="11">
    <source>
        <dbReference type="RuleBase" id="RU000489"/>
    </source>
</evidence>
<dbReference type="EC" id="3.2.1.14" evidence="4"/>
<accession>A0AAV9GB03</accession>
<keyword evidence="16" id="KW-1185">Reference proteome</keyword>
<evidence type="ECO:0000256" key="3">
    <source>
        <dbReference type="ARBA" id="ARBA00008682"/>
    </source>
</evidence>
<keyword evidence="7" id="KW-0146">Chitin degradation</keyword>
<gene>
    <name evidence="15" type="ORF">QBC34DRAFT_470573</name>
</gene>
<evidence type="ECO:0000256" key="6">
    <source>
        <dbReference type="ARBA" id="ARBA00022801"/>
    </source>
</evidence>
<comment type="similarity">
    <text evidence="3">Belongs to the glycosyl hydrolase 18 family. Chitinase class V subfamily.</text>
</comment>
<dbReference type="SMART" id="SM00636">
    <property type="entry name" value="Glyco_18"/>
    <property type="match status" value="1"/>
</dbReference>
<comment type="subcellular location">
    <subcellularLocation>
        <location evidence="2">Secreted</location>
    </subcellularLocation>
</comment>
<reference evidence="15" key="1">
    <citation type="journal article" date="2023" name="Mol. Phylogenet. Evol.">
        <title>Genome-scale phylogeny and comparative genomics of the fungal order Sordariales.</title>
        <authorList>
            <person name="Hensen N."/>
            <person name="Bonometti L."/>
            <person name="Westerberg I."/>
            <person name="Brannstrom I.O."/>
            <person name="Guillou S."/>
            <person name="Cros-Aarteil S."/>
            <person name="Calhoun S."/>
            <person name="Haridas S."/>
            <person name="Kuo A."/>
            <person name="Mondo S."/>
            <person name="Pangilinan J."/>
            <person name="Riley R."/>
            <person name="LaButti K."/>
            <person name="Andreopoulos B."/>
            <person name="Lipzen A."/>
            <person name="Chen C."/>
            <person name="Yan M."/>
            <person name="Daum C."/>
            <person name="Ng V."/>
            <person name="Clum A."/>
            <person name="Steindorff A."/>
            <person name="Ohm R.A."/>
            <person name="Martin F."/>
            <person name="Silar P."/>
            <person name="Natvig D.O."/>
            <person name="Lalanne C."/>
            <person name="Gautier V."/>
            <person name="Ament-Velasquez S.L."/>
            <person name="Kruys A."/>
            <person name="Hutchinson M.I."/>
            <person name="Powell A.J."/>
            <person name="Barry K."/>
            <person name="Miller A.N."/>
            <person name="Grigoriev I.V."/>
            <person name="Debuchy R."/>
            <person name="Gladieux P."/>
            <person name="Hiltunen Thoren M."/>
            <person name="Johannesson H."/>
        </authorList>
    </citation>
    <scope>NUCLEOTIDE SEQUENCE</scope>
    <source>
        <strain evidence="15">PSN243</strain>
    </source>
</reference>
<keyword evidence="13" id="KW-0732">Signal</keyword>
<dbReference type="InterPro" id="IPR050314">
    <property type="entry name" value="Glycosyl_Hydrlase_18"/>
</dbReference>
<dbReference type="Pfam" id="PF00704">
    <property type="entry name" value="Glyco_hydro_18"/>
    <property type="match status" value="1"/>
</dbReference>
<feature type="region of interest" description="Disordered" evidence="12">
    <location>
        <begin position="266"/>
        <end position="307"/>
    </location>
</feature>
<dbReference type="PANTHER" id="PTHR11177:SF317">
    <property type="entry name" value="CHITINASE 12-RELATED"/>
    <property type="match status" value="1"/>
</dbReference>
<dbReference type="PROSITE" id="PS01095">
    <property type="entry name" value="GH18_1"/>
    <property type="match status" value="1"/>
</dbReference>
<keyword evidence="9 11" id="KW-0326">Glycosidase</keyword>
<keyword evidence="5" id="KW-0964">Secreted</keyword>
<dbReference type="PROSITE" id="PS51910">
    <property type="entry name" value="GH18_2"/>
    <property type="match status" value="1"/>
</dbReference>
<dbReference type="Proteomes" id="UP001321760">
    <property type="component" value="Unassembled WGS sequence"/>
</dbReference>
<dbReference type="InterPro" id="IPR029070">
    <property type="entry name" value="Chitinase_insertion_sf"/>
</dbReference>
<evidence type="ECO:0000256" key="12">
    <source>
        <dbReference type="SAM" id="MobiDB-lite"/>
    </source>
</evidence>
<evidence type="ECO:0000313" key="15">
    <source>
        <dbReference type="EMBL" id="KAK4446014.1"/>
    </source>
</evidence>
<dbReference type="Gene3D" id="3.20.20.80">
    <property type="entry name" value="Glycosidases"/>
    <property type="match status" value="1"/>
</dbReference>
<evidence type="ECO:0000259" key="14">
    <source>
        <dbReference type="PROSITE" id="PS51910"/>
    </source>
</evidence>
<evidence type="ECO:0000256" key="7">
    <source>
        <dbReference type="ARBA" id="ARBA00023024"/>
    </source>
</evidence>
<dbReference type="GO" id="GO:0005576">
    <property type="term" value="C:extracellular region"/>
    <property type="evidence" value="ECO:0007669"/>
    <property type="project" value="UniProtKB-SubCell"/>
</dbReference>
<dbReference type="PANTHER" id="PTHR11177">
    <property type="entry name" value="CHITINASE"/>
    <property type="match status" value="1"/>
</dbReference>
<evidence type="ECO:0000256" key="13">
    <source>
        <dbReference type="SAM" id="SignalP"/>
    </source>
</evidence>
<feature type="chain" id="PRO_5043317203" description="chitinase" evidence="13">
    <location>
        <begin position="22"/>
        <end position="454"/>
    </location>
</feature>
<dbReference type="GO" id="GO:0008843">
    <property type="term" value="F:endochitinase activity"/>
    <property type="evidence" value="ECO:0007669"/>
    <property type="project" value="UniProtKB-EC"/>
</dbReference>
<dbReference type="Gene3D" id="3.10.50.10">
    <property type="match status" value="1"/>
</dbReference>
<evidence type="ECO:0000256" key="10">
    <source>
        <dbReference type="ARBA" id="ARBA00023326"/>
    </source>
</evidence>
<evidence type="ECO:0000256" key="9">
    <source>
        <dbReference type="ARBA" id="ARBA00023295"/>
    </source>
</evidence>
<keyword evidence="6 11" id="KW-0378">Hydrolase</keyword>
<evidence type="ECO:0000313" key="16">
    <source>
        <dbReference type="Proteomes" id="UP001321760"/>
    </source>
</evidence>
<dbReference type="GO" id="GO:0000272">
    <property type="term" value="P:polysaccharide catabolic process"/>
    <property type="evidence" value="ECO:0007669"/>
    <property type="project" value="UniProtKB-KW"/>
</dbReference>
<dbReference type="EMBL" id="MU865960">
    <property type="protein sequence ID" value="KAK4446014.1"/>
    <property type="molecule type" value="Genomic_DNA"/>
</dbReference>
<proteinExistence type="inferred from homology"/>
<feature type="domain" description="GH18" evidence="14">
    <location>
        <begin position="43"/>
        <end position="428"/>
    </location>
</feature>
<dbReference type="SUPFAM" id="SSF54556">
    <property type="entry name" value="Chitinase insertion domain"/>
    <property type="match status" value="1"/>
</dbReference>
<dbReference type="SUPFAM" id="SSF51445">
    <property type="entry name" value="(Trans)glycosidases"/>
    <property type="match status" value="1"/>
</dbReference>
<dbReference type="GO" id="GO:0006032">
    <property type="term" value="P:chitin catabolic process"/>
    <property type="evidence" value="ECO:0007669"/>
    <property type="project" value="UniProtKB-KW"/>
</dbReference>
<evidence type="ECO:0000256" key="5">
    <source>
        <dbReference type="ARBA" id="ARBA00022525"/>
    </source>
</evidence>
<dbReference type="InterPro" id="IPR001223">
    <property type="entry name" value="Glyco_hydro18_cat"/>
</dbReference>
<keyword evidence="8" id="KW-0119">Carbohydrate metabolism</keyword>
<evidence type="ECO:0000256" key="2">
    <source>
        <dbReference type="ARBA" id="ARBA00004613"/>
    </source>
</evidence>
<evidence type="ECO:0000256" key="8">
    <source>
        <dbReference type="ARBA" id="ARBA00023277"/>
    </source>
</evidence>
<comment type="catalytic activity">
    <reaction evidence="1">
        <text>Random endo-hydrolysis of N-acetyl-beta-D-glucosaminide (1-&gt;4)-beta-linkages in chitin and chitodextrins.</text>
        <dbReference type="EC" id="3.2.1.14"/>
    </reaction>
</comment>
<dbReference type="InterPro" id="IPR001579">
    <property type="entry name" value="Glyco_hydro_18_chit_AS"/>
</dbReference>
<organism evidence="15 16">
    <name type="scientific">Podospora aff. communis PSN243</name>
    <dbReference type="NCBI Taxonomy" id="3040156"/>
    <lineage>
        <taxon>Eukaryota</taxon>
        <taxon>Fungi</taxon>
        <taxon>Dikarya</taxon>
        <taxon>Ascomycota</taxon>
        <taxon>Pezizomycotina</taxon>
        <taxon>Sordariomycetes</taxon>
        <taxon>Sordariomycetidae</taxon>
        <taxon>Sordariales</taxon>
        <taxon>Podosporaceae</taxon>
        <taxon>Podospora</taxon>
    </lineage>
</organism>
<dbReference type="InterPro" id="IPR017853">
    <property type="entry name" value="GH"/>
</dbReference>
<dbReference type="GO" id="GO:0008061">
    <property type="term" value="F:chitin binding"/>
    <property type="evidence" value="ECO:0007669"/>
    <property type="project" value="InterPro"/>
</dbReference>
<protein>
    <recommendedName>
        <fullName evidence="4">chitinase</fullName>
        <ecNumber evidence="4">3.2.1.14</ecNumber>
    </recommendedName>
</protein>
<dbReference type="AlphaFoldDB" id="A0AAV9GB03"/>
<feature type="compositionally biased region" description="Pro residues" evidence="12">
    <location>
        <begin position="275"/>
        <end position="287"/>
    </location>
</feature>
<evidence type="ECO:0000256" key="1">
    <source>
        <dbReference type="ARBA" id="ARBA00000822"/>
    </source>
</evidence>